<organism evidence="2 3">
    <name type="scientific">Nonomuraea ferruginea</name>
    <dbReference type="NCBI Taxonomy" id="46174"/>
    <lineage>
        <taxon>Bacteria</taxon>
        <taxon>Bacillati</taxon>
        <taxon>Actinomycetota</taxon>
        <taxon>Actinomycetes</taxon>
        <taxon>Streptosporangiales</taxon>
        <taxon>Streptosporangiaceae</taxon>
        <taxon>Nonomuraea</taxon>
    </lineage>
</organism>
<evidence type="ECO:0000313" key="2">
    <source>
        <dbReference type="EMBL" id="MDA0647274.1"/>
    </source>
</evidence>
<dbReference type="SUPFAM" id="SSF51182">
    <property type="entry name" value="RmlC-like cupins"/>
    <property type="match status" value="1"/>
</dbReference>
<dbReference type="Gene3D" id="2.60.120.10">
    <property type="entry name" value="Jelly Rolls"/>
    <property type="match status" value="1"/>
</dbReference>
<name>A0ABT4TCP2_9ACTN</name>
<proteinExistence type="predicted"/>
<reference evidence="2 3" key="1">
    <citation type="submission" date="2022-11" db="EMBL/GenBank/DDBJ databases">
        <title>Nonomuraea corallina sp. nov., a new species of the genus Nonomuraea isolated from sea side sediment in Thai sea.</title>
        <authorList>
            <person name="Ngamcharungchit C."/>
            <person name="Matsumoto A."/>
            <person name="Suriyachadkun C."/>
            <person name="Panbangred W."/>
            <person name="Inahashi Y."/>
            <person name="Intra B."/>
        </authorList>
    </citation>
    <scope>NUCLEOTIDE SEQUENCE [LARGE SCALE GENOMIC DNA]</scope>
    <source>
        <strain evidence="2 3">DSM 43553</strain>
    </source>
</reference>
<dbReference type="RefSeq" id="WP_271280281.1">
    <property type="nucleotide sequence ID" value="NZ_BAABFD010000014.1"/>
</dbReference>
<protein>
    <submittedName>
        <fullName evidence="2">Cupin domain-containing protein</fullName>
    </submittedName>
</protein>
<dbReference type="EMBL" id="JAPNUD010000273">
    <property type="protein sequence ID" value="MDA0647274.1"/>
    <property type="molecule type" value="Genomic_DNA"/>
</dbReference>
<gene>
    <name evidence="2" type="ORF">OUY24_42175</name>
</gene>
<dbReference type="Pfam" id="PF12973">
    <property type="entry name" value="Cupin_7"/>
    <property type="match status" value="1"/>
</dbReference>
<evidence type="ECO:0000259" key="1">
    <source>
        <dbReference type="Pfam" id="PF12973"/>
    </source>
</evidence>
<dbReference type="InterPro" id="IPR014710">
    <property type="entry name" value="RmlC-like_jellyroll"/>
</dbReference>
<sequence>MTRVVDLDGPGLDWREVVMPASSGPVRLVRLHAAGEASVSLVRFPAGWSRPDTGHYPCAEEFVVLDGLISVSGTDFPAGTYAYLPPSTPRTASVAGPGGCLAVAWFSGPPAWKDGLPDGPAPRVVHGPVAEALRVEDDVIRARGSASGVPEPRDLVSGGEVEVLSLTARTWTYGSGVPDLPGPLLTRFWPTA</sequence>
<feature type="domain" description="ChrR-like cupin" evidence="1">
    <location>
        <begin position="13"/>
        <end position="89"/>
    </location>
</feature>
<accession>A0ABT4TCP2</accession>
<comment type="caution">
    <text evidence="2">The sequence shown here is derived from an EMBL/GenBank/DDBJ whole genome shotgun (WGS) entry which is preliminary data.</text>
</comment>
<dbReference type="InterPro" id="IPR011051">
    <property type="entry name" value="RmlC_Cupin_sf"/>
</dbReference>
<dbReference type="InterPro" id="IPR025979">
    <property type="entry name" value="ChrR-like_cupin_dom"/>
</dbReference>
<dbReference type="Proteomes" id="UP001212498">
    <property type="component" value="Unassembled WGS sequence"/>
</dbReference>
<evidence type="ECO:0000313" key="3">
    <source>
        <dbReference type="Proteomes" id="UP001212498"/>
    </source>
</evidence>
<keyword evidence="3" id="KW-1185">Reference proteome</keyword>